<keyword evidence="3" id="KW-1185">Reference proteome</keyword>
<feature type="region of interest" description="Disordered" evidence="1">
    <location>
        <begin position="1"/>
        <end position="22"/>
    </location>
</feature>
<dbReference type="Proteomes" id="UP000735302">
    <property type="component" value="Unassembled WGS sequence"/>
</dbReference>
<evidence type="ECO:0000313" key="3">
    <source>
        <dbReference type="Proteomes" id="UP000735302"/>
    </source>
</evidence>
<reference evidence="2 3" key="1">
    <citation type="journal article" date="2021" name="Elife">
        <title>Chloroplast acquisition without the gene transfer in kleptoplastic sea slugs, Plakobranchus ocellatus.</title>
        <authorList>
            <person name="Maeda T."/>
            <person name="Takahashi S."/>
            <person name="Yoshida T."/>
            <person name="Shimamura S."/>
            <person name="Takaki Y."/>
            <person name="Nagai Y."/>
            <person name="Toyoda A."/>
            <person name="Suzuki Y."/>
            <person name="Arimoto A."/>
            <person name="Ishii H."/>
            <person name="Satoh N."/>
            <person name="Nishiyama T."/>
            <person name="Hasebe M."/>
            <person name="Maruyama T."/>
            <person name="Minagawa J."/>
            <person name="Obokata J."/>
            <person name="Shigenobu S."/>
        </authorList>
    </citation>
    <scope>NUCLEOTIDE SEQUENCE [LARGE SCALE GENOMIC DNA]</scope>
</reference>
<accession>A0AAV4DNP6</accession>
<name>A0AAV4DNP6_9GAST</name>
<dbReference type="EMBL" id="BLXT01008065">
    <property type="protein sequence ID" value="GFO45760.1"/>
    <property type="molecule type" value="Genomic_DNA"/>
</dbReference>
<dbReference type="AlphaFoldDB" id="A0AAV4DNP6"/>
<gene>
    <name evidence="2" type="ORF">PoB_007226500</name>
</gene>
<sequence>MTAAAEGFGVEGNQPEITPAGDGLILGEWTEDLTNFPNVPDFTGPAGLNIPMELKLH</sequence>
<evidence type="ECO:0000313" key="2">
    <source>
        <dbReference type="EMBL" id="GFO45760.1"/>
    </source>
</evidence>
<proteinExistence type="predicted"/>
<comment type="caution">
    <text evidence="2">The sequence shown here is derived from an EMBL/GenBank/DDBJ whole genome shotgun (WGS) entry which is preliminary data.</text>
</comment>
<evidence type="ECO:0000256" key="1">
    <source>
        <dbReference type="SAM" id="MobiDB-lite"/>
    </source>
</evidence>
<organism evidence="2 3">
    <name type="scientific">Plakobranchus ocellatus</name>
    <dbReference type="NCBI Taxonomy" id="259542"/>
    <lineage>
        <taxon>Eukaryota</taxon>
        <taxon>Metazoa</taxon>
        <taxon>Spiralia</taxon>
        <taxon>Lophotrochozoa</taxon>
        <taxon>Mollusca</taxon>
        <taxon>Gastropoda</taxon>
        <taxon>Heterobranchia</taxon>
        <taxon>Euthyneura</taxon>
        <taxon>Panpulmonata</taxon>
        <taxon>Sacoglossa</taxon>
        <taxon>Placobranchoidea</taxon>
        <taxon>Plakobranchidae</taxon>
        <taxon>Plakobranchus</taxon>
    </lineage>
</organism>
<protein>
    <submittedName>
        <fullName evidence="2">Uncharacterized protein</fullName>
    </submittedName>
</protein>